<gene>
    <name evidence="1" type="ORF">J2Y00_002007</name>
</gene>
<organism evidence="1 2">
    <name type="scientific">Deinococcus soli</name>
    <name type="common">ex Cha et al. 2016</name>
    <dbReference type="NCBI Taxonomy" id="1309411"/>
    <lineage>
        <taxon>Bacteria</taxon>
        <taxon>Thermotogati</taxon>
        <taxon>Deinococcota</taxon>
        <taxon>Deinococci</taxon>
        <taxon>Deinococcales</taxon>
        <taxon>Deinococcaceae</taxon>
        <taxon>Deinococcus</taxon>
    </lineage>
</organism>
<proteinExistence type="predicted"/>
<sequence>MKTYALTSVPDAAFNAARAAAWAYLQNGPLDDLLSEAAHAPLRSLALPLQACWSVGLHAQVTLKGALTPTHITRARMIAAQPGCVWAGALLGPLRAATFTGTVTLSPVGMRTQIAGSGTSPEVHSLVDAVMQTCSAHLHTTHAQLRDGGASLTQAAERFGWQFDRHGALVQVAPPLTLFADALTQNAPTISTQRPKSLFEEM</sequence>
<evidence type="ECO:0000313" key="2">
    <source>
        <dbReference type="Proteomes" id="UP001185331"/>
    </source>
</evidence>
<evidence type="ECO:0000313" key="1">
    <source>
        <dbReference type="EMBL" id="MDR6218444.1"/>
    </source>
</evidence>
<comment type="caution">
    <text evidence="1">The sequence shown here is derived from an EMBL/GenBank/DDBJ whole genome shotgun (WGS) entry which is preliminary data.</text>
</comment>
<dbReference type="Proteomes" id="UP001185331">
    <property type="component" value="Unassembled WGS sequence"/>
</dbReference>
<protein>
    <submittedName>
        <fullName evidence="1">Uncharacterized protein</fullName>
    </submittedName>
</protein>
<dbReference type="RefSeq" id="WP_309854935.1">
    <property type="nucleotide sequence ID" value="NZ_JAVDQJ010000005.1"/>
</dbReference>
<dbReference type="EMBL" id="JAVDQK010000004">
    <property type="protein sequence ID" value="MDR6218444.1"/>
    <property type="molecule type" value="Genomic_DNA"/>
</dbReference>
<reference evidence="1" key="1">
    <citation type="submission" date="2023-07" db="EMBL/GenBank/DDBJ databases">
        <title>Sorghum-associated microbial communities from plants grown in Nebraska, USA.</title>
        <authorList>
            <person name="Schachtman D."/>
        </authorList>
    </citation>
    <scope>NUCLEOTIDE SEQUENCE</scope>
    <source>
        <strain evidence="1">BE330</strain>
    </source>
</reference>
<dbReference type="AlphaFoldDB" id="A0AAE3XCK6"/>
<name>A0AAE3XCK6_9DEIO</name>
<accession>A0AAE3XCK6</accession>